<accession>A0A397J4M9</accession>
<evidence type="ECO:0000256" key="1">
    <source>
        <dbReference type="SAM" id="MobiDB-lite"/>
    </source>
</evidence>
<feature type="region of interest" description="Disordered" evidence="1">
    <location>
        <begin position="1"/>
        <end position="23"/>
    </location>
</feature>
<gene>
    <name evidence="2" type="ORF">Glove_117g335</name>
</gene>
<proteinExistence type="predicted"/>
<dbReference type="OrthoDB" id="2449263at2759"/>
<protein>
    <submittedName>
        <fullName evidence="2">Uncharacterized protein</fullName>
    </submittedName>
</protein>
<name>A0A397J4M9_9GLOM</name>
<evidence type="ECO:0000313" key="2">
    <source>
        <dbReference type="EMBL" id="RHZ81658.1"/>
    </source>
</evidence>
<organism evidence="2 3">
    <name type="scientific">Diversispora epigaea</name>
    <dbReference type="NCBI Taxonomy" id="1348612"/>
    <lineage>
        <taxon>Eukaryota</taxon>
        <taxon>Fungi</taxon>
        <taxon>Fungi incertae sedis</taxon>
        <taxon>Mucoromycota</taxon>
        <taxon>Glomeromycotina</taxon>
        <taxon>Glomeromycetes</taxon>
        <taxon>Diversisporales</taxon>
        <taxon>Diversisporaceae</taxon>
        <taxon>Diversispora</taxon>
    </lineage>
</organism>
<keyword evidence="3" id="KW-1185">Reference proteome</keyword>
<dbReference type="EMBL" id="PQFF01000109">
    <property type="protein sequence ID" value="RHZ81658.1"/>
    <property type="molecule type" value="Genomic_DNA"/>
</dbReference>
<reference evidence="2 3" key="1">
    <citation type="submission" date="2018-08" db="EMBL/GenBank/DDBJ databases">
        <title>Genome and evolution of the arbuscular mycorrhizal fungus Diversispora epigaea (formerly Glomus versiforme) and its bacterial endosymbionts.</title>
        <authorList>
            <person name="Sun X."/>
            <person name="Fei Z."/>
            <person name="Harrison M."/>
        </authorList>
    </citation>
    <scope>NUCLEOTIDE SEQUENCE [LARGE SCALE GENOMIC DNA]</scope>
    <source>
        <strain evidence="2 3">IT104</strain>
    </source>
</reference>
<comment type="caution">
    <text evidence="2">The sequence shown here is derived from an EMBL/GenBank/DDBJ whole genome shotgun (WGS) entry which is preliminary data.</text>
</comment>
<dbReference type="Proteomes" id="UP000266861">
    <property type="component" value="Unassembled WGS sequence"/>
</dbReference>
<evidence type="ECO:0000313" key="3">
    <source>
        <dbReference type="Proteomes" id="UP000266861"/>
    </source>
</evidence>
<sequence>MTCTDIEQYEDESNEITSQNSENEKNLPIYIQRKLLKAKFLTLSILDYNLTNAIQKYKIKANITNDASHLLKTLIQHKSNNPGWFVKFQFEENTG</sequence>
<dbReference type="AlphaFoldDB" id="A0A397J4M9"/>